<evidence type="ECO:0000256" key="2">
    <source>
        <dbReference type="ARBA" id="ARBA00022723"/>
    </source>
</evidence>
<gene>
    <name evidence="6" type="ORF">F2P47_11320</name>
</gene>
<dbReference type="PANTHER" id="PTHR33337">
    <property type="entry name" value="GFA DOMAIN-CONTAINING PROTEIN"/>
    <property type="match status" value="1"/>
</dbReference>
<protein>
    <submittedName>
        <fullName evidence="6">GFA family protein</fullName>
    </submittedName>
</protein>
<evidence type="ECO:0000259" key="5">
    <source>
        <dbReference type="PROSITE" id="PS51891"/>
    </source>
</evidence>
<dbReference type="EMBL" id="WESC01000009">
    <property type="protein sequence ID" value="KAB7739661.1"/>
    <property type="molecule type" value="Genomic_DNA"/>
</dbReference>
<evidence type="ECO:0000313" key="7">
    <source>
        <dbReference type="Proteomes" id="UP000468901"/>
    </source>
</evidence>
<dbReference type="Proteomes" id="UP000468901">
    <property type="component" value="Unassembled WGS sequence"/>
</dbReference>
<dbReference type="GO" id="GO:0016846">
    <property type="term" value="F:carbon-sulfur lyase activity"/>
    <property type="evidence" value="ECO:0007669"/>
    <property type="project" value="InterPro"/>
</dbReference>
<comment type="caution">
    <text evidence="6">The sequence shown here is derived from an EMBL/GenBank/DDBJ whole genome shotgun (WGS) entry which is preliminary data.</text>
</comment>
<keyword evidence="2" id="KW-0479">Metal-binding</keyword>
<dbReference type="InterPro" id="IPR006913">
    <property type="entry name" value="CENP-V/GFA"/>
</dbReference>
<dbReference type="InterPro" id="IPR011057">
    <property type="entry name" value="Mss4-like_sf"/>
</dbReference>
<keyword evidence="7" id="KW-1185">Reference proteome</keyword>
<comment type="similarity">
    <text evidence="1">Belongs to the Gfa family.</text>
</comment>
<organism evidence="6 7">
    <name type="scientific">Parvibaculum sedimenti</name>
    <dbReference type="NCBI Taxonomy" id="2608632"/>
    <lineage>
        <taxon>Bacteria</taxon>
        <taxon>Pseudomonadati</taxon>
        <taxon>Pseudomonadota</taxon>
        <taxon>Alphaproteobacteria</taxon>
        <taxon>Hyphomicrobiales</taxon>
        <taxon>Parvibaculaceae</taxon>
        <taxon>Parvibaculum</taxon>
    </lineage>
</organism>
<name>A0A6N6VL69_9HYPH</name>
<reference evidence="6 7" key="1">
    <citation type="submission" date="2019-09" db="EMBL/GenBank/DDBJ databases">
        <title>Parvibaculum sedimenti sp. nov., isolated from sediment.</title>
        <authorList>
            <person name="Wang Y."/>
        </authorList>
    </citation>
    <scope>NUCLEOTIDE SEQUENCE [LARGE SCALE GENOMIC DNA]</scope>
    <source>
        <strain evidence="6 7">HXT-9</strain>
    </source>
</reference>
<dbReference type="GO" id="GO:0046872">
    <property type="term" value="F:metal ion binding"/>
    <property type="evidence" value="ECO:0007669"/>
    <property type="project" value="UniProtKB-KW"/>
</dbReference>
<evidence type="ECO:0000313" key="6">
    <source>
        <dbReference type="EMBL" id="KAB7739661.1"/>
    </source>
</evidence>
<dbReference type="AlphaFoldDB" id="A0A6N6VL69"/>
<keyword evidence="3" id="KW-0862">Zinc</keyword>
<dbReference type="SUPFAM" id="SSF51316">
    <property type="entry name" value="Mss4-like"/>
    <property type="match status" value="1"/>
</dbReference>
<accession>A0A6N6VL69</accession>
<dbReference type="Pfam" id="PF04828">
    <property type="entry name" value="GFA"/>
    <property type="match status" value="1"/>
</dbReference>
<sequence length="145" mass="16206">MSQPDKTREPPYDGGCLCGAVRYSFSVPTIGARICHCRTCQKAMGAPFLAQASFPKTSLNVTGETARFRSSARLWRHFCGICGTRLFIEPVDAPNRIGIPIATLDDPEVIRPERHIWVSEKLDWVRIDDGLPQHPKASPVPYRDI</sequence>
<dbReference type="PROSITE" id="PS51891">
    <property type="entry name" value="CENP_V_GFA"/>
    <property type="match status" value="1"/>
</dbReference>
<evidence type="ECO:0000256" key="4">
    <source>
        <dbReference type="ARBA" id="ARBA00023239"/>
    </source>
</evidence>
<feature type="domain" description="CENP-V/GFA" evidence="5">
    <location>
        <begin position="12"/>
        <end position="128"/>
    </location>
</feature>
<keyword evidence="4" id="KW-0456">Lyase</keyword>
<dbReference type="Gene3D" id="3.90.1590.10">
    <property type="entry name" value="glutathione-dependent formaldehyde- activating enzyme (gfa)"/>
    <property type="match status" value="1"/>
</dbReference>
<dbReference type="PANTHER" id="PTHR33337:SF40">
    <property type="entry name" value="CENP-V_GFA DOMAIN-CONTAINING PROTEIN-RELATED"/>
    <property type="match status" value="1"/>
</dbReference>
<proteinExistence type="inferred from homology"/>
<evidence type="ECO:0000256" key="1">
    <source>
        <dbReference type="ARBA" id="ARBA00005495"/>
    </source>
</evidence>
<evidence type="ECO:0000256" key="3">
    <source>
        <dbReference type="ARBA" id="ARBA00022833"/>
    </source>
</evidence>
<dbReference type="RefSeq" id="WP_152216470.1">
    <property type="nucleotide sequence ID" value="NZ_JBAQYD010000276.1"/>
</dbReference>